<name>A0ABT1ZRV2_9BURK</name>
<dbReference type="Pfam" id="PF12833">
    <property type="entry name" value="HTH_18"/>
    <property type="match status" value="1"/>
</dbReference>
<dbReference type="PROSITE" id="PS00041">
    <property type="entry name" value="HTH_ARAC_FAMILY_1"/>
    <property type="match status" value="1"/>
</dbReference>
<dbReference type="SUPFAM" id="SSF46689">
    <property type="entry name" value="Homeodomain-like"/>
    <property type="match status" value="1"/>
</dbReference>
<dbReference type="EMBL" id="JANUGW010000008">
    <property type="protein sequence ID" value="MCS0582616.1"/>
    <property type="molecule type" value="Genomic_DNA"/>
</dbReference>
<dbReference type="InterPro" id="IPR050204">
    <property type="entry name" value="AraC_XylS_family_regulators"/>
</dbReference>
<feature type="domain" description="HTH araC/xylS-type" evidence="4">
    <location>
        <begin position="166"/>
        <end position="267"/>
    </location>
</feature>
<dbReference type="InterPro" id="IPR009057">
    <property type="entry name" value="Homeodomain-like_sf"/>
</dbReference>
<dbReference type="SMART" id="SM00342">
    <property type="entry name" value="HTH_ARAC"/>
    <property type="match status" value="1"/>
</dbReference>
<accession>A0ABT1ZRV2</accession>
<keyword evidence="3" id="KW-0804">Transcription</keyword>
<keyword evidence="1" id="KW-0805">Transcription regulation</keyword>
<proteinExistence type="predicted"/>
<dbReference type="Pfam" id="PF20240">
    <property type="entry name" value="DUF6597"/>
    <property type="match status" value="1"/>
</dbReference>
<evidence type="ECO:0000256" key="3">
    <source>
        <dbReference type="ARBA" id="ARBA00023163"/>
    </source>
</evidence>
<comment type="caution">
    <text evidence="5">The sequence shown here is derived from an EMBL/GenBank/DDBJ whole genome shotgun (WGS) entry which is preliminary data.</text>
</comment>
<dbReference type="PANTHER" id="PTHR46796">
    <property type="entry name" value="HTH-TYPE TRANSCRIPTIONAL ACTIVATOR RHAS-RELATED"/>
    <property type="match status" value="1"/>
</dbReference>
<keyword evidence="6" id="KW-1185">Reference proteome</keyword>
<dbReference type="Proteomes" id="UP001204151">
    <property type="component" value="Unassembled WGS sequence"/>
</dbReference>
<evidence type="ECO:0000256" key="2">
    <source>
        <dbReference type="ARBA" id="ARBA00023125"/>
    </source>
</evidence>
<dbReference type="PROSITE" id="PS01124">
    <property type="entry name" value="HTH_ARAC_FAMILY_2"/>
    <property type="match status" value="1"/>
</dbReference>
<evidence type="ECO:0000259" key="4">
    <source>
        <dbReference type="PROSITE" id="PS01124"/>
    </source>
</evidence>
<sequence length="274" mass="30013">MSNLPTVTDRAKGVVAPALAGRMFRLGRYLPPPDLAPFLDHYWIVEWDLRGRPAHTQRTLPYPCVHVVFDRARTGIWGVTTGPFDYELKEAGKVCGLRFRPGAFRAFLGRPLHTITDQVLPLSAVFPWDEAAAQDAVLDTPDDTAMVDAANALLRTVLPAPDPQVDKIAAILRAAEGTPGLTQVEVLAGVAGMGVRSLQALFSEYVGVSPKWVIRRFRLHEAADRLVTGADVDLATLAQGLGYFDQAHFTSDFRRLVGKSPGRYREEARRTAGA</sequence>
<evidence type="ECO:0000313" key="5">
    <source>
        <dbReference type="EMBL" id="MCS0582616.1"/>
    </source>
</evidence>
<keyword evidence="2" id="KW-0238">DNA-binding</keyword>
<dbReference type="InterPro" id="IPR046532">
    <property type="entry name" value="DUF6597"/>
</dbReference>
<evidence type="ECO:0000256" key="1">
    <source>
        <dbReference type="ARBA" id="ARBA00023015"/>
    </source>
</evidence>
<dbReference type="InterPro" id="IPR018060">
    <property type="entry name" value="HTH_AraC"/>
</dbReference>
<evidence type="ECO:0000313" key="6">
    <source>
        <dbReference type="Proteomes" id="UP001204151"/>
    </source>
</evidence>
<gene>
    <name evidence="5" type="ORF">NX784_13525</name>
</gene>
<dbReference type="Gene3D" id="1.10.10.60">
    <property type="entry name" value="Homeodomain-like"/>
    <property type="match status" value="1"/>
</dbReference>
<reference evidence="5 6" key="1">
    <citation type="submission" date="2022-08" db="EMBL/GenBank/DDBJ databases">
        <title>Reclassification of Massilia species as members of the genera Telluria, Duganella, Pseudoduganella, Mokoshia gen. nov. and Zemynaea gen. nov. using orthogonal and non-orthogonal genome-based approaches.</title>
        <authorList>
            <person name="Bowman J.P."/>
        </authorList>
    </citation>
    <scope>NUCLEOTIDE SEQUENCE [LARGE SCALE GENOMIC DNA]</scope>
    <source>
        <strain evidence="5 6">JCM 31316</strain>
    </source>
</reference>
<organism evidence="5 6">
    <name type="scientific">Massilia pinisoli</name>
    <dbReference type="NCBI Taxonomy" id="1772194"/>
    <lineage>
        <taxon>Bacteria</taxon>
        <taxon>Pseudomonadati</taxon>
        <taxon>Pseudomonadota</taxon>
        <taxon>Betaproteobacteria</taxon>
        <taxon>Burkholderiales</taxon>
        <taxon>Oxalobacteraceae</taxon>
        <taxon>Telluria group</taxon>
        <taxon>Massilia</taxon>
    </lineage>
</organism>
<dbReference type="InterPro" id="IPR018062">
    <property type="entry name" value="HTH_AraC-typ_CS"/>
</dbReference>
<dbReference type="RefSeq" id="WP_258817189.1">
    <property type="nucleotide sequence ID" value="NZ_JANUGW010000008.1"/>
</dbReference>
<protein>
    <submittedName>
        <fullName evidence="5">Helix-turn-helix domain-containing protein</fullName>
    </submittedName>
</protein>